<dbReference type="EMBL" id="CP045810">
    <property type="protein sequence ID" value="QHN41127.1"/>
    <property type="molecule type" value="Genomic_DNA"/>
</dbReference>
<keyword evidence="2" id="KW-0540">Nuclease</keyword>
<dbReference type="GO" id="GO:0004519">
    <property type="term" value="F:endonuclease activity"/>
    <property type="evidence" value="ECO:0007669"/>
    <property type="project" value="UniProtKB-KW"/>
</dbReference>
<name>A0A857KPF7_9ACTN</name>
<evidence type="ECO:0000313" key="2">
    <source>
        <dbReference type="EMBL" id="QHN41127.1"/>
    </source>
</evidence>
<evidence type="ECO:0000259" key="1">
    <source>
        <dbReference type="Pfam" id="PF05685"/>
    </source>
</evidence>
<dbReference type="CDD" id="cd06260">
    <property type="entry name" value="DUF820-like"/>
    <property type="match status" value="1"/>
</dbReference>
<dbReference type="SUPFAM" id="SSF52980">
    <property type="entry name" value="Restriction endonuclease-like"/>
    <property type="match status" value="1"/>
</dbReference>
<keyword evidence="2" id="KW-0378">Hydrolase</keyword>
<protein>
    <submittedName>
        <fullName evidence="2">Uma2 family endonuclease</fullName>
    </submittedName>
</protein>
<proteinExistence type="predicted"/>
<accession>A0A857KPF7</accession>
<dbReference type="InterPro" id="IPR012296">
    <property type="entry name" value="Nuclease_put_TT1808"/>
</dbReference>
<dbReference type="RefSeq" id="WP_005184560.1">
    <property type="nucleotide sequence ID" value="NZ_CP045804.1"/>
</dbReference>
<dbReference type="PANTHER" id="PTHR35400:SF3">
    <property type="entry name" value="SLL1072 PROTEIN"/>
    <property type="match status" value="1"/>
</dbReference>
<reference evidence="2" key="1">
    <citation type="journal article" date="2021" name="Nat. Microbiol.">
        <title>Cocultivation of an ultrasmall environmental parasitic bacterium with lytic ability against bacteria associated with wastewater foams.</title>
        <authorList>
            <person name="Batinovic S."/>
            <person name="Rose J.J.A."/>
            <person name="Ratcliffe J."/>
            <person name="Seviour R.J."/>
            <person name="Petrovski S."/>
        </authorList>
    </citation>
    <scope>NUCLEOTIDE SEQUENCE</scope>
    <source>
        <strain evidence="2">CON44</strain>
    </source>
</reference>
<gene>
    <name evidence="2" type="ORF">GII30_19915</name>
</gene>
<organism evidence="2">
    <name type="scientific">Gordonia amarae</name>
    <dbReference type="NCBI Taxonomy" id="36821"/>
    <lineage>
        <taxon>Bacteria</taxon>
        <taxon>Bacillati</taxon>
        <taxon>Actinomycetota</taxon>
        <taxon>Actinomycetes</taxon>
        <taxon>Mycobacteriales</taxon>
        <taxon>Gordoniaceae</taxon>
        <taxon>Gordonia</taxon>
    </lineage>
</organism>
<keyword evidence="2" id="KW-0255">Endonuclease</keyword>
<dbReference type="Pfam" id="PF05685">
    <property type="entry name" value="Uma2"/>
    <property type="match status" value="1"/>
</dbReference>
<dbReference type="InterPro" id="IPR008538">
    <property type="entry name" value="Uma2"/>
</dbReference>
<dbReference type="AlphaFoldDB" id="A0A857KPF7"/>
<dbReference type="InterPro" id="IPR011335">
    <property type="entry name" value="Restrct_endonuc-II-like"/>
</dbReference>
<dbReference type="PANTHER" id="PTHR35400">
    <property type="entry name" value="SLR1083 PROTEIN"/>
    <property type="match status" value="1"/>
</dbReference>
<sequence>MSTLPSDQVGIFPVPRSGRWTAADLDHLPDNGLRYEVLNGQLIVNAAPKPRHQWVIKWLERALDDAAPDDHYVLAGIGVLIGDDEPIPDLTVARGAVPMDDRGVPVADVALVVEVVASSTTLQDRMVKPAFYAAAGIPNYWRIEINPFKGRFRAERLPVLFAYALDDSGEYQLAHRVPADQLVTLRSPFAFTVDTASWLR</sequence>
<feature type="domain" description="Putative restriction endonuclease" evidence="1">
    <location>
        <begin position="24"/>
        <end position="189"/>
    </location>
</feature>
<dbReference type="Gene3D" id="3.90.1570.10">
    <property type="entry name" value="tt1808, chain A"/>
    <property type="match status" value="1"/>
</dbReference>